<dbReference type="AlphaFoldDB" id="A0A1I4SDE4"/>
<dbReference type="Proteomes" id="UP000182961">
    <property type="component" value="Unassembled WGS sequence"/>
</dbReference>
<accession>A0A1I4SDE4</accession>
<organism evidence="1 2">
    <name type="scientific">Flavobacterium succinicans</name>
    <dbReference type="NCBI Taxonomy" id="29536"/>
    <lineage>
        <taxon>Bacteria</taxon>
        <taxon>Pseudomonadati</taxon>
        <taxon>Bacteroidota</taxon>
        <taxon>Flavobacteriia</taxon>
        <taxon>Flavobacteriales</taxon>
        <taxon>Flavobacteriaceae</taxon>
        <taxon>Flavobacterium</taxon>
    </lineage>
</organism>
<dbReference type="EMBL" id="FOUT01000001">
    <property type="protein sequence ID" value="SFM62536.1"/>
    <property type="molecule type" value="Genomic_DNA"/>
</dbReference>
<dbReference type="InterPro" id="IPR029044">
    <property type="entry name" value="Nucleotide-diphossugar_trans"/>
</dbReference>
<evidence type="ECO:0000313" key="1">
    <source>
        <dbReference type="EMBL" id="SFM62536.1"/>
    </source>
</evidence>
<sequence>MFSIEKKIALGFVIYKAEITLIDRIKLASSAGFKCYIFDNSPSDQTFNISFSSFINCKYITAGKNVGLGFGISSVCAQAYYEGSDALLFFDQDTVFNISTLDFIDDFYRENKALEDTYSSIVFNAKNIDSNKFQNKFKLKDVLLTISSGSLFYLRRLRDINWHNQTYFVDCVDYEFCLNSNNHNLKIGECSNTPGFDHVSEQADSEYLIFGKKRMMRKYNLSRVKGTATASLRLFFTSIITVNPKFAYAILRSLGIYLYFQFLVRILNFFK</sequence>
<dbReference type="GO" id="GO:0016740">
    <property type="term" value="F:transferase activity"/>
    <property type="evidence" value="ECO:0007669"/>
    <property type="project" value="UniProtKB-KW"/>
</dbReference>
<evidence type="ECO:0000313" key="2">
    <source>
        <dbReference type="Proteomes" id="UP000182961"/>
    </source>
</evidence>
<gene>
    <name evidence="1" type="ORF">SAMN05444143_101783</name>
</gene>
<name>A0A1I4SDE4_9FLAO</name>
<keyword evidence="1" id="KW-0808">Transferase</keyword>
<keyword evidence="2" id="KW-1185">Reference proteome</keyword>
<protein>
    <submittedName>
        <fullName evidence="1">Rhamnosyltransferase</fullName>
    </submittedName>
</protein>
<reference evidence="2" key="1">
    <citation type="submission" date="2016-10" db="EMBL/GenBank/DDBJ databases">
        <authorList>
            <person name="Varghese N."/>
            <person name="Submissions S."/>
        </authorList>
    </citation>
    <scope>NUCLEOTIDE SEQUENCE [LARGE SCALE GENOMIC DNA]</scope>
    <source>
        <strain evidence="2">DSM 4002</strain>
    </source>
</reference>
<dbReference type="RefSeq" id="WP_051536664.1">
    <property type="nucleotide sequence ID" value="NZ_CBCRUM010000004.1"/>
</dbReference>
<proteinExistence type="predicted"/>
<dbReference type="SUPFAM" id="SSF53448">
    <property type="entry name" value="Nucleotide-diphospho-sugar transferases"/>
    <property type="match status" value="1"/>
</dbReference>